<dbReference type="CDD" id="cd06283">
    <property type="entry name" value="PBP1_RegR_EndR_KdgR-like"/>
    <property type="match status" value="1"/>
</dbReference>
<gene>
    <name evidence="5" type="ORF">F8R14_09840</name>
</gene>
<dbReference type="SUPFAM" id="SSF53822">
    <property type="entry name" value="Periplasmic binding protein-like I"/>
    <property type="match status" value="1"/>
</dbReference>
<evidence type="ECO:0000313" key="6">
    <source>
        <dbReference type="Proteomes" id="UP000434554"/>
    </source>
</evidence>
<evidence type="ECO:0000259" key="4">
    <source>
        <dbReference type="PROSITE" id="PS50932"/>
    </source>
</evidence>
<proteinExistence type="predicted"/>
<protein>
    <submittedName>
        <fullName evidence="5">LacI family transcriptional regulator</fullName>
    </submittedName>
</protein>
<dbReference type="InterPro" id="IPR000843">
    <property type="entry name" value="HTH_LacI"/>
</dbReference>
<dbReference type="Pfam" id="PF13377">
    <property type="entry name" value="Peripla_BP_3"/>
    <property type="match status" value="1"/>
</dbReference>
<dbReference type="AlphaFoldDB" id="A0A833C9D3"/>
<keyword evidence="1" id="KW-0805">Transcription regulation</keyword>
<dbReference type="InterPro" id="IPR028082">
    <property type="entry name" value="Peripla_BP_I"/>
</dbReference>
<organism evidence="5 6">
    <name type="scientific">Veillonella seminalis</name>
    <dbReference type="NCBI Taxonomy" id="1502943"/>
    <lineage>
        <taxon>Bacteria</taxon>
        <taxon>Bacillati</taxon>
        <taxon>Bacillota</taxon>
        <taxon>Negativicutes</taxon>
        <taxon>Veillonellales</taxon>
        <taxon>Veillonellaceae</taxon>
        <taxon>Veillonella</taxon>
    </lineage>
</organism>
<dbReference type="CDD" id="cd01392">
    <property type="entry name" value="HTH_LacI"/>
    <property type="match status" value="1"/>
</dbReference>
<dbReference type="GO" id="GO:0000976">
    <property type="term" value="F:transcription cis-regulatory region binding"/>
    <property type="evidence" value="ECO:0007669"/>
    <property type="project" value="TreeGrafter"/>
</dbReference>
<accession>A0A833C9D3</accession>
<dbReference type="EMBL" id="WBKH01000011">
    <property type="protein sequence ID" value="KAB1477051.1"/>
    <property type="molecule type" value="Genomic_DNA"/>
</dbReference>
<dbReference type="Pfam" id="PF00356">
    <property type="entry name" value="LacI"/>
    <property type="match status" value="1"/>
</dbReference>
<dbReference type="PROSITE" id="PS50932">
    <property type="entry name" value="HTH_LACI_2"/>
    <property type="match status" value="1"/>
</dbReference>
<dbReference type="GO" id="GO:0003700">
    <property type="term" value="F:DNA-binding transcription factor activity"/>
    <property type="evidence" value="ECO:0007669"/>
    <property type="project" value="TreeGrafter"/>
</dbReference>
<evidence type="ECO:0000256" key="1">
    <source>
        <dbReference type="ARBA" id="ARBA00023015"/>
    </source>
</evidence>
<dbReference type="Gene3D" id="1.10.260.40">
    <property type="entry name" value="lambda repressor-like DNA-binding domains"/>
    <property type="match status" value="1"/>
</dbReference>
<evidence type="ECO:0000256" key="3">
    <source>
        <dbReference type="ARBA" id="ARBA00023163"/>
    </source>
</evidence>
<dbReference type="Gene3D" id="3.40.50.2300">
    <property type="match status" value="2"/>
</dbReference>
<dbReference type="SMART" id="SM00354">
    <property type="entry name" value="HTH_LACI"/>
    <property type="match status" value="1"/>
</dbReference>
<comment type="caution">
    <text evidence="5">The sequence shown here is derived from an EMBL/GenBank/DDBJ whole genome shotgun (WGS) entry which is preliminary data.</text>
</comment>
<dbReference type="PANTHER" id="PTHR30146">
    <property type="entry name" value="LACI-RELATED TRANSCRIPTIONAL REPRESSOR"/>
    <property type="match status" value="1"/>
</dbReference>
<feature type="domain" description="HTH lacI-type" evidence="4">
    <location>
        <begin position="23"/>
        <end position="78"/>
    </location>
</feature>
<dbReference type="PANTHER" id="PTHR30146:SF145">
    <property type="entry name" value="RIBOSE OPERON REPRESSOR"/>
    <property type="match status" value="1"/>
</dbReference>
<dbReference type="Proteomes" id="UP000434554">
    <property type="component" value="Unassembled WGS sequence"/>
</dbReference>
<dbReference type="InterPro" id="IPR046335">
    <property type="entry name" value="LacI/GalR-like_sensor"/>
</dbReference>
<dbReference type="InterPro" id="IPR010982">
    <property type="entry name" value="Lambda_DNA-bd_dom_sf"/>
</dbReference>
<name>A0A833C9D3_9FIRM</name>
<keyword evidence="2" id="KW-0238">DNA-binding</keyword>
<reference evidence="5 6" key="1">
    <citation type="submission" date="2019-09" db="EMBL/GenBank/DDBJ databases">
        <title>Draft genome sequence of 3 type strains from the CCUG.</title>
        <authorList>
            <person name="Pineiro-Iglesias B."/>
            <person name="Tunovic T."/>
            <person name="Unosson C."/>
            <person name="Inganas E."/>
            <person name="Ohlen M."/>
            <person name="Cardew S."/>
            <person name="Jensie-Markopoulos S."/>
            <person name="Salva-Serra F."/>
            <person name="Jaen-Luchoro D."/>
            <person name="Karlsson R."/>
            <person name="Svensson-Stadler L."/>
            <person name="Chun J."/>
            <person name="Moore E."/>
        </authorList>
    </citation>
    <scope>NUCLEOTIDE SEQUENCE [LARGE SCALE GENOMIC DNA]</scope>
    <source>
        <strain evidence="5 6">CCUG 65427</strain>
    </source>
</reference>
<evidence type="ECO:0000313" key="5">
    <source>
        <dbReference type="EMBL" id="KAB1477051.1"/>
    </source>
</evidence>
<keyword evidence="3" id="KW-0804">Transcription</keyword>
<sequence length="361" mass="40541">MFNTLWGERVGFDESKESCMGRVTIADVAERTGFSKTTISRFLNGKYEFMSETTRKRISEVIKDIEYKPNRMARSLRLQQSHMIGVIVSDISNPFSAILYTGISEYCEQHGFTLLLADAGDNPEKEKRYIQSMIAQGVDGIVMNATGANVEYLNEVNRTTLPIVLADRPVKGCECDLVSSDTKQVTRDSLEVLLGKGYERILYATRQIGTNGIRRERIDEFTAQYEQKTGRTAKTLEYTKNDKDVLEAAILKEFAEAQKAGERLALFAGNGVVLSDMAQLVRHHKLRVPDDLGLFSYDNWSWMDSIGPGISVIENPTHQVGRECARLLLIRIAEGQKETDSPDMEAQRLILPGKIVERGSL</sequence>
<dbReference type="SUPFAM" id="SSF47413">
    <property type="entry name" value="lambda repressor-like DNA-binding domains"/>
    <property type="match status" value="1"/>
</dbReference>
<evidence type="ECO:0000256" key="2">
    <source>
        <dbReference type="ARBA" id="ARBA00023125"/>
    </source>
</evidence>